<protein>
    <recommendedName>
        <fullName evidence="4">Nucleotide exchange factor Fes1 domain-containing protein</fullName>
    </recommendedName>
</protein>
<evidence type="ECO:0008006" key="4">
    <source>
        <dbReference type="Google" id="ProtNLM"/>
    </source>
</evidence>
<dbReference type="InterPro" id="IPR016024">
    <property type="entry name" value="ARM-type_fold"/>
</dbReference>
<evidence type="ECO:0000313" key="3">
    <source>
        <dbReference type="Proteomes" id="UP000015105"/>
    </source>
</evidence>
<accession>A0A453IE89</accession>
<reference evidence="2" key="5">
    <citation type="journal article" date="2021" name="G3 (Bethesda)">
        <title>Aegilops tauschii genome assembly Aet v5.0 features greater sequence contiguity and improved annotation.</title>
        <authorList>
            <person name="Wang L."/>
            <person name="Zhu T."/>
            <person name="Rodriguez J.C."/>
            <person name="Deal K.R."/>
            <person name="Dubcovsky J."/>
            <person name="McGuire P.E."/>
            <person name="Lux T."/>
            <person name="Spannagl M."/>
            <person name="Mayer K.F.X."/>
            <person name="Baldrich P."/>
            <person name="Meyers B.C."/>
            <person name="Huo N."/>
            <person name="Gu Y.Q."/>
            <person name="Zhou H."/>
            <person name="Devos K.M."/>
            <person name="Bennetzen J.L."/>
            <person name="Unver T."/>
            <person name="Budak H."/>
            <person name="Gulick P.J."/>
            <person name="Galiba G."/>
            <person name="Kalapos B."/>
            <person name="Nelson D.R."/>
            <person name="Li P."/>
            <person name="You F.M."/>
            <person name="Luo M.C."/>
            <person name="Dvorak J."/>
        </authorList>
    </citation>
    <scope>NUCLEOTIDE SEQUENCE [LARGE SCALE GENOMIC DNA]</scope>
    <source>
        <strain evidence="2">cv. AL8/78</strain>
    </source>
</reference>
<dbReference type="InterPro" id="IPR050693">
    <property type="entry name" value="Hsp70_NEF-Inhibitors"/>
</dbReference>
<sequence>GLVPVIRYLRNTNARIRAKAADVVTTVVQNNPTSQQLVMEASGFEPLVSNFTSDPDLTARIKALGALSSLIRNNKPGVAAFRLANGYAGLRDALNSESARFQSDDSGVREAALGGLLELAKDTTLGNRSLLADQDRLRRLLWGRIQSIRMMAPEDLDAAREERQLVDSLWIACYHEPSTLNREGLVVLPGEESFEQPPDVAGRFFEPLRRAPLQRAAPSPDERSDPGNGTLGGIMLLLGPAPGNSE</sequence>
<keyword evidence="3" id="KW-1185">Reference proteome</keyword>
<dbReference type="Gene3D" id="1.25.10.10">
    <property type="entry name" value="Leucine-rich Repeat Variant"/>
    <property type="match status" value="1"/>
</dbReference>
<feature type="region of interest" description="Disordered" evidence="1">
    <location>
        <begin position="211"/>
        <end position="246"/>
    </location>
</feature>
<dbReference type="Proteomes" id="UP000015105">
    <property type="component" value="Chromosome 4D"/>
</dbReference>
<dbReference type="AlphaFoldDB" id="A0A453IE89"/>
<evidence type="ECO:0000256" key="1">
    <source>
        <dbReference type="SAM" id="MobiDB-lite"/>
    </source>
</evidence>
<dbReference type="SUPFAM" id="SSF48371">
    <property type="entry name" value="ARM repeat"/>
    <property type="match status" value="1"/>
</dbReference>
<dbReference type="Gramene" id="AET4Gv20534900.11">
    <property type="protein sequence ID" value="AET4Gv20534900.11"/>
    <property type="gene ID" value="AET4Gv20534900"/>
</dbReference>
<dbReference type="PANTHER" id="PTHR19316:SF21">
    <property type="entry name" value="HEAT REPEAT FAMILY PROTEIN, EXPRESSED"/>
    <property type="match status" value="1"/>
</dbReference>
<dbReference type="EnsemblPlants" id="AET4Gv20534900.11">
    <property type="protein sequence ID" value="AET4Gv20534900.11"/>
    <property type="gene ID" value="AET4Gv20534900"/>
</dbReference>
<name>A0A453IE89_AEGTS</name>
<reference evidence="3" key="1">
    <citation type="journal article" date="2014" name="Science">
        <title>Ancient hybridizations among the ancestral genomes of bread wheat.</title>
        <authorList>
            <consortium name="International Wheat Genome Sequencing Consortium,"/>
            <person name="Marcussen T."/>
            <person name="Sandve S.R."/>
            <person name="Heier L."/>
            <person name="Spannagl M."/>
            <person name="Pfeifer M."/>
            <person name="Jakobsen K.S."/>
            <person name="Wulff B.B."/>
            <person name="Steuernagel B."/>
            <person name="Mayer K.F."/>
            <person name="Olsen O.A."/>
        </authorList>
    </citation>
    <scope>NUCLEOTIDE SEQUENCE [LARGE SCALE GENOMIC DNA]</scope>
    <source>
        <strain evidence="3">cv. AL8/78</strain>
    </source>
</reference>
<dbReference type="PANTHER" id="PTHR19316">
    <property type="entry name" value="PROTEIN FOLDING REGULATOR"/>
    <property type="match status" value="1"/>
</dbReference>
<reference evidence="2" key="4">
    <citation type="submission" date="2019-03" db="UniProtKB">
        <authorList>
            <consortium name="EnsemblPlants"/>
        </authorList>
    </citation>
    <scope>IDENTIFICATION</scope>
</reference>
<reference evidence="3" key="2">
    <citation type="journal article" date="2017" name="Nat. Plants">
        <title>The Aegilops tauschii genome reveals multiple impacts of transposons.</title>
        <authorList>
            <person name="Zhao G."/>
            <person name="Zou C."/>
            <person name="Li K."/>
            <person name="Wang K."/>
            <person name="Li T."/>
            <person name="Gao L."/>
            <person name="Zhang X."/>
            <person name="Wang H."/>
            <person name="Yang Z."/>
            <person name="Liu X."/>
            <person name="Jiang W."/>
            <person name="Mao L."/>
            <person name="Kong X."/>
            <person name="Jiao Y."/>
            <person name="Jia J."/>
        </authorList>
    </citation>
    <scope>NUCLEOTIDE SEQUENCE [LARGE SCALE GENOMIC DNA]</scope>
    <source>
        <strain evidence="3">cv. AL8/78</strain>
    </source>
</reference>
<reference evidence="2" key="3">
    <citation type="journal article" date="2017" name="Nature">
        <title>Genome sequence of the progenitor of the wheat D genome Aegilops tauschii.</title>
        <authorList>
            <person name="Luo M.C."/>
            <person name="Gu Y.Q."/>
            <person name="Puiu D."/>
            <person name="Wang H."/>
            <person name="Twardziok S.O."/>
            <person name="Deal K.R."/>
            <person name="Huo N."/>
            <person name="Zhu T."/>
            <person name="Wang L."/>
            <person name="Wang Y."/>
            <person name="McGuire P.E."/>
            <person name="Liu S."/>
            <person name="Long H."/>
            <person name="Ramasamy R.K."/>
            <person name="Rodriguez J.C."/>
            <person name="Van S.L."/>
            <person name="Yuan L."/>
            <person name="Wang Z."/>
            <person name="Xia Z."/>
            <person name="Xiao L."/>
            <person name="Anderson O.D."/>
            <person name="Ouyang S."/>
            <person name="Liang Y."/>
            <person name="Zimin A.V."/>
            <person name="Pertea G."/>
            <person name="Qi P."/>
            <person name="Bennetzen J.L."/>
            <person name="Dai X."/>
            <person name="Dawson M.W."/>
            <person name="Muller H.G."/>
            <person name="Kugler K."/>
            <person name="Rivarola-Duarte L."/>
            <person name="Spannagl M."/>
            <person name="Mayer K.F.X."/>
            <person name="Lu F.H."/>
            <person name="Bevan M.W."/>
            <person name="Leroy P."/>
            <person name="Li P."/>
            <person name="You F.M."/>
            <person name="Sun Q."/>
            <person name="Liu Z."/>
            <person name="Lyons E."/>
            <person name="Wicker T."/>
            <person name="Salzberg S.L."/>
            <person name="Devos K.M."/>
            <person name="Dvorak J."/>
        </authorList>
    </citation>
    <scope>NUCLEOTIDE SEQUENCE [LARGE SCALE GENOMIC DNA]</scope>
    <source>
        <strain evidence="2">cv. AL8/78</strain>
    </source>
</reference>
<dbReference type="InterPro" id="IPR011989">
    <property type="entry name" value="ARM-like"/>
</dbReference>
<proteinExistence type="predicted"/>
<dbReference type="GO" id="GO:0005783">
    <property type="term" value="C:endoplasmic reticulum"/>
    <property type="evidence" value="ECO:0007669"/>
    <property type="project" value="TreeGrafter"/>
</dbReference>
<organism evidence="2 3">
    <name type="scientific">Aegilops tauschii subsp. strangulata</name>
    <name type="common">Goatgrass</name>
    <dbReference type="NCBI Taxonomy" id="200361"/>
    <lineage>
        <taxon>Eukaryota</taxon>
        <taxon>Viridiplantae</taxon>
        <taxon>Streptophyta</taxon>
        <taxon>Embryophyta</taxon>
        <taxon>Tracheophyta</taxon>
        <taxon>Spermatophyta</taxon>
        <taxon>Magnoliopsida</taxon>
        <taxon>Liliopsida</taxon>
        <taxon>Poales</taxon>
        <taxon>Poaceae</taxon>
        <taxon>BOP clade</taxon>
        <taxon>Pooideae</taxon>
        <taxon>Triticodae</taxon>
        <taxon>Triticeae</taxon>
        <taxon>Triticinae</taxon>
        <taxon>Aegilops</taxon>
    </lineage>
</organism>
<evidence type="ECO:0000313" key="2">
    <source>
        <dbReference type="EnsemblPlants" id="AET4Gv20534900.11"/>
    </source>
</evidence>
<dbReference type="GO" id="GO:0000774">
    <property type="term" value="F:adenyl-nucleotide exchange factor activity"/>
    <property type="evidence" value="ECO:0007669"/>
    <property type="project" value="TreeGrafter"/>
</dbReference>